<dbReference type="KEGG" id="bgf:BC1003_1607"/>
<dbReference type="AlphaFoldDB" id="E1T7E7"/>
<dbReference type="HOGENOM" id="CLU_2394201_0_0_4"/>
<proteinExistence type="predicted"/>
<reference evidence="1" key="1">
    <citation type="submission" date="2010-09" db="EMBL/GenBank/DDBJ databases">
        <title>Complete sequence of chromosome1 of Burkholderia sp. CCGE1003.</title>
        <authorList>
            <consortium name="US DOE Joint Genome Institute"/>
            <person name="Lucas S."/>
            <person name="Copeland A."/>
            <person name="Lapidus A."/>
            <person name="Cheng J.-F."/>
            <person name="Bruce D."/>
            <person name="Goodwin L."/>
            <person name="Pitluck S."/>
            <person name="Daligault H."/>
            <person name="Davenport K."/>
            <person name="Detter J.C."/>
            <person name="Han C."/>
            <person name="Tapia R."/>
            <person name="Land M."/>
            <person name="Hauser L."/>
            <person name="Jeffries C."/>
            <person name="Kyrpides N."/>
            <person name="Ivanova N."/>
            <person name="Ovchinnikova G."/>
            <person name="Martinez-Romero E."/>
            <person name="Rogel M.A."/>
            <person name="Auchtung J."/>
            <person name="Tiedje J.M."/>
            <person name="Woyke T."/>
        </authorList>
    </citation>
    <scope>NUCLEOTIDE SEQUENCE</scope>
    <source>
        <strain evidence="1">CCGE1003</strain>
    </source>
</reference>
<dbReference type="EMBL" id="CP002217">
    <property type="protein sequence ID" value="ADN57577.1"/>
    <property type="molecule type" value="Genomic_DNA"/>
</dbReference>
<sequence length="93" mass="10111">MNDTTAELVRWTKDDAIAAAVAIARDPAATAAERKCAHSWILLLTGAIDGFKDLEGEEVIEPSAFLSLYRDSPDAPKVRAMVRANRATKRAAR</sequence>
<organism evidence="1">
    <name type="scientific">Burkholderia sp. (strain CCGE1003)</name>
    <dbReference type="NCBI Taxonomy" id="640512"/>
    <lineage>
        <taxon>Bacteria</taxon>
        <taxon>Pseudomonadati</taxon>
        <taxon>Pseudomonadota</taxon>
        <taxon>Betaproteobacteria</taxon>
        <taxon>Burkholderiales</taxon>
        <taxon>Burkholderiaceae</taxon>
        <taxon>Burkholderia</taxon>
    </lineage>
</organism>
<name>E1T7E7_BURSG</name>
<dbReference type="STRING" id="640512.BC1003_1607"/>
<protein>
    <submittedName>
        <fullName evidence="1">Uncharacterized protein</fullName>
    </submittedName>
</protein>
<accession>E1T7E7</accession>
<gene>
    <name evidence="1" type="ordered locus">BC1003_1607</name>
</gene>
<evidence type="ECO:0000313" key="1">
    <source>
        <dbReference type="EMBL" id="ADN57577.1"/>
    </source>
</evidence>